<dbReference type="EMBL" id="JAGIZB010000004">
    <property type="protein sequence ID" value="MBP0444108.1"/>
    <property type="molecule type" value="Genomic_DNA"/>
</dbReference>
<evidence type="ECO:0000256" key="2">
    <source>
        <dbReference type="HAMAP-Rule" id="MF_00634"/>
    </source>
</evidence>
<reference evidence="3 4" key="1">
    <citation type="submission" date="2021-03" db="EMBL/GenBank/DDBJ databases">
        <authorList>
            <person name="So Y."/>
        </authorList>
    </citation>
    <scope>NUCLEOTIDE SEQUENCE [LARGE SCALE GENOMIC DNA]</scope>
    <source>
        <strain evidence="3 4">SSH11</strain>
    </source>
</reference>
<dbReference type="Proteomes" id="UP000681594">
    <property type="component" value="Unassembled WGS sequence"/>
</dbReference>
<name>A0ABS4AAT7_9PROT</name>
<dbReference type="SUPFAM" id="SSF69786">
    <property type="entry name" value="YggU-like"/>
    <property type="match status" value="1"/>
</dbReference>
<accession>A0ABS4AAT7</accession>
<comment type="similarity">
    <text evidence="1 2">Belongs to the UPF0235 family.</text>
</comment>
<sequence length="106" mass="10983">MSPRDCAWRAVEGGLELRVKAQPRARRPGLQGLVESADGPRIKAAVNEAPEDGRANRAICALLAQALEVPPSRVSVTSGAASREKTVLVAGGDATVLSARLAAKLS</sequence>
<evidence type="ECO:0000313" key="4">
    <source>
        <dbReference type="Proteomes" id="UP000681594"/>
    </source>
</evidence>
<proteinExistence type="inferred from homology"/>
<dbReference type="InterPro" id="IPR003746">
    <property type="entry name" value="DUF167"/>
</dbReference>
<organism evidence="3 4">
    <name type="scientific">Pararoseomonas baculiformis</name>
    <dbReference type="NCBI Taxonomy" id="2820812"/>
    <lineage>
        <taxon>Bacteria</taxon>
        <taxon>Pseudomonadati</taxon>
        <taxon>Pseudomonadota</taxon>
        <taxon>Alphaproteobacteria</taxon>
        <taxon>Acetobacterales</taxon>
        <taxon>Acetobacteraceae</taxon>
        <taxon>Pararoseomonas</taxon>
    </lineage>
</organism>
<protein>
    <recommendedName>
        <fullName evidence="2">UPF0235 protein J8J14_04895</fullName>
    </recommendedName>
</protein>
<dbReference type="Pfam" id="PF02594">
    <property type="entry name" value="DUF167"/>
    <property type="match status" value="1"/>
</dbReference>
<dbReference type="SMART" id="SM01152">
    <property type="entry name" value="DUF167"/>
    <property type="match status" value="1"/>
</dbReference>
<dbReference type="PANTHER" id="PTHR13420">
    <property type="entry name" value="UPF0235 PROTEIN C15ORF40"/>
    <property type="match status" value="1"/>
</dbReference>
<comment type="caution">
    <text evidence="3">The sequence shown here is derived from an EMBL/GenBank/DDBJ whole genome shotgun (WGS) entry which is preliminary data.</text>
</comment>
<dbReference type="NCBIfam" id="TIGR00251">
    <property type="entry name" value="DUF167 family protein"/>
    <property type="match status" value="1"/>
</dbReference>
<dbReference type="HAMAP" id="MF_00634">
    <property type="entry name" value="UPF0235"/>
    <property type="match status" value="1"/>
</dbReference>
<evidence type="ECO:0000313" key="3">
    <source>
        <dbReference type="EMBL" id="MBP0444108.1"/>
    </source>
</evidence>
<dbReference type="Gene3D" id="3.30.1200.10">
    <property type="entry name" value="YggU-like"/>
    <property type="match status" value="1"/>
</dbReference>
<dbReference type="PANTHER" id="PTHR13420:SF7">
    <property type="entry name" value="UPF0235 PROTEIN C15ORF40"/>
    <property type="match status" value="1"/>
</dbReference>
<dbReference type="InterPro" id="IPR036591">
    <property type="entry name" value="YggU-like_sf"/>
</dbReference>
<evidence type="ECO:0000256" key="1">
    <source>
        <dbReference type="ARBA" id="ARBA00010364"/>
    </source>
</evidence>
<dbReference type="RefSeq" id="WP_209378351.1">
    <property type="nucleotide sequence ID" value="NZ_JAGIZB010000004.1"/>
</dbReference>
<gene>
    <name evidence="3" type="ORF">J8J14_04895</name>
</gene>
<keyword evidence="4" id="KW-1185">Reference proteome</keyword>